<gene>
    <name evidence="1" type="ORF">GI584_00145</name>
</gene>
<evidence type="ECO:0000313" key="1">
    <source>
        <dbReference type="EMBL" id="QGH32589.1"/>
    </source>
</evidence>
<sequence>MQFNSVISIDPTESEELTEKKWEVFCNDNPGFQSNFEVVASPNIIPNWYQDHKERQAAALAKKEKSEGEKKQFAKEVDAMLEEYLKAN</sequence>
<proteinExistence type="predicted"/>
<dbReference type="RefSeq" id="WP_153789863.1">
    <property type="nucleotide sequence ID" value="NZ_CP045915.1"/>
</dbReference>
<evidence type="ECO:0000313" key="2">
    <source>
        <dbReference type="Proteomes" id="UP000339690"/>
    </source>
</evidence>
<dbReference type="AlphaFoldDB" id="A0A5Q2TCZ6"/>
<dbReference type="Proteomes" id="UP000339690">
    <property type="component" value="Chromosome"/>
</dbReference>
<reference evidence="1 2" key="1">
    <citation type="submission" date="2019-11" db="EMBL/GenBank/DDBJ databases">
        <title>Gracilibacillus salitolerans sp. nov., a moderate halophile isolated from a saline soil in northwest China.</title>
        <authorList>
            <person name="Gan L."/>
        </authorList>
    </citation>
    <scope>NUCLEOTIDE SEQUENCE [LARGE SCALE GENOMIC DNA]</scope>
    <source>
        <strain evidence="1 2">SCU50</strain>
    </source>
</reference>
<organism evidence="1 2">
    <name type="scientific">Gracilibacillus salitolerans</name>
    <dbReference type="NCBI Taxonomy" id="2663022"/>
    <lineage>
        <taxon>Bacteria</taxon>
        <taxon>Bacillati</taxon>
        <taxon>Bacillota</taxon>
        <taxon>Bacilli</taxon>
        <taxon>Bacillales</taxon>
        <taxon>Bacillaceae</taxon>
        <taxon>Gracilibacillus</taxon>
    </lineage>
</organism>
<dbReference type="KEGG" id="grc:GI584_00145"/>
<keyword evidence="2" id="KW-1185">Reference proteome</keyword>
<dbReference type="EMBL" id="CP045915">
    <property type="protein sequence ID" value="QGH32589.1"/>
    <property type="molecule type" value="Genomic_DNA"/>
</dbReference>
<accession>A0A5Q2TCZ6</accession>
<name>A0A5Q2TCZ6_9BACI</name>
<protein>
    <submittedName>
        <fullName evidence="1">Uncharacterized protein</fullName>
    </submittedName>
</protein>